<dbReference type="EMBL" id="CAADEY010000050">
    <property type="protein sequence ID" value="VFJ55810.1"/>
    <property type="molecule type" value="Genomic_DNA"/>
</dbReference>
<accession>A0A450SPJ9</accession>
<evidence type="ECO:0000256" key="1">
    <source>
        <dbReference type="SAM" id="MobiDB-lite"/>
    </source>
</evidence>
<feature type="domain" description="Transposase IS66 central" evidence="2">
    <location>
        <begin position="6"/>
        <end position="257"/>
    </location>
</feature>
<protein>
    <submittedName>
        <fullName evidence="3">Transposase IS66 family protein</fullName>
    </submittedName>
</protein>
<dbReference type="InterPro" id="IPR004291">
    <property type="entry name" value="Transposase_IS66_central"/>
</dbReference>
<evidence type="ECO:0000259" key="2">
    <source>
        <dbReference type="Pfam" id="PF03050"/>
    </source>
</evidence>
<dbReference type="InterPro" id="IPR052344">
    <property type="entry name" value="Transposase-related"/>
</dbReference>
<evidence type="ECO:0000313" key="3">
    <source>
        <dbReference type="EMBL" id="VFJ55810.1"/>
    </source>
</evidence>
<organism evidence="3">
    <name type="scientific">Candidatus Kentrum sp. DK</name>
    <dbReference type="NCBI Taxonomy" id="2126562"/>
    <lineage>
        <taxon>Bacteria</taxon>
        <taxon>Pseudomonadati</taxon>
        <taxon>Pseudomonadota</taxon>
        <taxon>Gammaproteobacteria</taxon>
        <taxon>Candidatus Kentrum</taxon>
    </lineage>
</organism>
<feature type="region of interest" description="Disordered" evidence="1">
    <location>
        <begin position="183"/>
        <end position="205"/>
    </location>
</feature>
<dbReference type="PANTHER" id="PTHR33678">
    <property type="entry name" value="BLL1576 PROTEIN"/>
    <property type="match status" value="1"/>
</dbReference>
<proteinExistence type="predicted"/>
<dbReference type="NCBIfam" id="NF033517">
    <property type="entry name" value="transpos_IS66"/>
    <property type="match status" value="1"/>
</dbReference>
<reference evidence="3" key="1">
    <citation type="submission" date="2019-02" db="EMBL/GenBank/DDBJ databases">
        <authorList>
            <person name="Gruber-Vodicka R. H."/>
            <person name="Seah K. B. B."/>
        </authorList>
    </citation>
    <scope>NUCLEOTIDE SEQUENCE</scope>
    <source>
        <strain evidence="3">BECK_DK161</strain>
    </source>
</reference>
<dbReference type="AlphaFoldDB" id="A0A450SPJ9"/>
<gene>
    <name evidence="3" type="ORF">BECKDK2373C_GA0170839_105013</name>
</gene>
<dbReference type="PANTHER" id="PTHR33678:SF1">
    <property type="entry name" value="BLL1576 PROTEIN"/>
    <property type="match status" value="1"/>
</dbReference>
<sequence length="290" mass="33010">MLSVDNKMPLEQISRLFESLYGYDLNSSTLLETLDRGYEQAEQQEKVTCEHLKESEIVHFDETGIRVAGQLHWMHTASTSDSTHLFIHKKRGMEAIASEQSVLKDFSGTAVHDCLAAYFKFENPTHVLCGAHLLRELNGLKENGSLWAEEMHGFLLDLYKMPRPIKGADDEIHKHYRIILRQADLEEPPPTKGKRGRPKQSPGRNLLNRLETYRDGVLAFALRAGVPFTNNQAERDLRPSKVKLKVSGCFRTVEGARTYARIQAVISTLRKRDQNVFSSLRRMFSSSVPV</sequence>
<dbReference type="Pfam" id="PF03050">
    <property type="entry name" value="DDE_Tnp_IS66"/>
    <property type="match status" value="1"/>
</dbReference>
<name>A0A450SPJ9_9GAMM</name>